<evidence type="ECO:0000256" key="6">
    <source>
        <dbReference type="SAM" id="Phobius"/>
    </source>
</evidence>
<evidence type="ECO:0000256" key="2">
    <source>
        <dbReference type="ARBA" id="ARBA00022723"/>
    </source>
</evidence>
<dbReference type="AlphaFoldDB" id="C5WSP5"/>
<name>C5WSP5_SORBI</name>
<evidence type="ECO:0000256" key="1">
    <source>
        <dbReference type="ARBA" id="ARBA00022617"/>
    </source>
</evidence>
<keyword evidence="2 5" id="KW-0479">Metal-binding</keyword>
<accession>C5WSP5</accession>
<feature type="binding site" description="axial binding residue" evidence="5">
    <location>
        <position position="644"/>
    </location>
    <ligand>
        <name>heme</name>
        <dbReference type="ChEBI" id="CHEBI:30413"/>
    </ligand>
    <ligandPart>
        <name>Fe</name>
        <dbReference type="ChEBI" id="CHEBI:18248"/>
    </ligandPart>
</feature>
<dbReference type="InterPro" id="IPR050651">
    <property type="entry name" value="Plant_Cytochrome_P450_Monoox"/>
</dbReference>
<dbReference type="InterPro" id="IPR002401">
    <property type="entry name" value="Cyt_P450_E_grp-I"/>
</dbReference>
<reference evidence="7 8" key="1">
    <citation type="journal article" date="2009" name="Nature">
        <title>The Sorghum bicolor genome and the diversification of grasses.</title>
        <authorList>
            <person name="Paterson A.H."/>
            <person name="Bowers J.E."/>
            <person name="Bruggmann R."/>
            <person name="Dubchak I."/>
            <person name="Grimwood J."/>
            <person name="Gundlach H."/>
            <person name="Haberer G."/>
            <person name="Hellsten U."/>
            <person name="Mitros T."/>
            <person name="Poliakov A."/>
            <person name="Schmutz J."/>
            <person name="Spannagl M."/>
            <person name="Tang H."/>
            <person name="Wang X."/>
            <person name="Wicker T."/>
            <person name="Bharti A.K."/>
            <person name="Chapman J."/>
            <person name="Feltus F.A."/>
            <person name="Gowik U."/>
            <person name="Grigoriev I.V."/>
            <person name="Lyons E."/>
            <person name="Maher C.A."/>
            <person name="Martis M."/>
            <person name="Narechania A."/>
            <person name="Otillar R.P."/>
            <person name="Penning B.W."/>
            <person name="Salamov A.A."/>
            <person name="Wang Y."/>
            <person name="Zhang L."/>
            <person name="Carpita N.C."/>
            <person name="Freeling M."/>
            <person name="Gingle A.R."/>
            <person name="Hash C.T."/>
            <person name="Keller B."/>
            <person name="Klein P."/>
            <person name="Kresovich S."/>
            <person name="McCann M.C."/>
            <person name="Ming R."/>
            <person name="Peterson D.G."/>
            <person name="Mehboob-ur-Rahman"/>
            <person name="Ware D."/>
            <person name="Westhoff P."/>
            <person name="Mayer K.F."/>
            <person name="Messing J."/>
            <person name="Rokhsar D.S."/>
        </authorList>
    </citation>
    <scope>NUCLEOTIDE SEQUENCE [LARGE SCALE GENOMIC DNA]</scope>
    <source>
        <strain evidence="8">cv. BTx623</strain>
    </source>
</reference>
<dbReference type="Proteomes" id="UP000000768">
    <property type="component" value="Chromosome 1"/>
</dbReference>
<keyword evidence="6" id="KW-1133">Transmembrane helix</keyword>
<dbReference type="Gramene" id="EER92627">
    <property type="protein sequence ID" value="EER92627"/>
    <property type="gene ID" value="SORBI_3001G369600"/>
</dbReference>
<dbReference type="GO" id="GO:0004497">
    <property type="term" value="F:monooxygenase activity"/>
    <property type="evidence" value="ECO:0000318"/>
    <property type="project" value="GO_Central"/>
</dbReference>
<gene>
    <name evidence="7" type="ORF">SORBI_3001G369600</name>
</gene>
<organism evidence="7 8">
    <name type="scientific">Sorghum bicolor</name>
    <name type="common">Sorghum</name>
    <name type="synonym">Sorghum vulgare</name>
    <dbReference type="NCBI Taxonomy" id="4558"/>
    <lineage>
        <taxon>Eukaryota</taxon>
        <taxon>Viridiplantae</taxon>
        <taxon>Streptophyta</taxon>
        <taxon>Embryophyta</taxon>
        <taxon>Tracheophyta</taxon>
        <taxon>Spermatophyta</taxon>
        <taxon>Magnoliopsida</taxon>
        <taxon>Liliopsida</taxon>
        <taxon>Poales</taxon>
        <taxon>Poaceae</taxon>
        <taxon>PACMAD clade</taxon>
        <taxon>Panicoideae</taxon>
        <taxon>Andropogonodae</taxon>
        <taxon>Andropogoneae</taxon>
        <taxon>Sorghinae</taxon>
        <taxon>Sorghum</taxon>
    </lineage>
</organism>
<evidence type="ECO:0000256" key="3">
    <source>
        <dbReference type="ARBA" id="ARBA00023002"/>
    </source>
</evidence>
<evidence type="ECO:0000256" key="4">
    <source>
        <dbReference type="ARBA" id="ARBA00023004"/>
    </source>
</evidence>
<evidence type="ECO:0008006" key="9">
    <source>
        <dbReference type="Google" id="ProtNLM"/>
    </source>
</evidence>
<dbReference type="InterPro" id="IPR001128">
    <property type="entry name" value="Cyt_P450"/>
</dbReference>
<evidence type="ECO:0000313" key="7">
    <source>
        <dbReference type="EMBL" id="EER92627.3"/>
    </source>
</evidence>
<protein>
    <recommendedName>
        <fullName evidence="9">Isoflavone 2'-hydroxylase</fullName>
    </recommendedName>
</protein>
<dbReference type="OrthoDB" id="2021147at2759"/>
<keyword evidence="4 5" id="KW-0408">Iron</keyword>
<dbReference type="SUPFAM" id="SSF48264">
    <property type="entry name" value="Cytochrome P450"/>
    <property type="match status" value="1"/>
</dbReference>
<dbReference type="InterPro" id="IPR036396">
    <property type="entry name" value="Cyt_P450_sf"/>
</dbReference>
<dbReference type="GO" id="GO:0005506">
    <property type="term" value="F:iron ion binding"/>
    <property type="evidence" value="ECO:0007669"/>
    <property type="project" value="InterPro"/>
</dbReference>
<dbReference type="FunFam" id="1.10.630.10:FF:000026">
    <property type="entry name" value="Cytochrome P450 82C4"/>
    <property type="match status" value="1"/>
</dbReference>
<sequence length="708" mass="78767">MPCPDADRLTTPPPRLLTLKVTCSFFPPEDLCSKSQPKVSWSKSPLEVSWISRLGGRRGLTVFMWCCSCLEGKWGPGSSASSAIARSRGGRRRLTAFMWYGSCLGRRRGPGSPASSATAHGWGGSRELTGCRIGGMRGLASRRRDKGQNKLDTRAVINTHTEGTNHVVTNFFLAECWAMDVALSTTMAVAVVIALFIPALLLTLVQRRQHTGHNKPPPDPPEPRGIPLVGHLHLLIKKPLHRTLAHLADRQRHGDVLGLRFGSTTRVAVVSSASVAQQCLVALDTSFGNRPRLPSAKILSYDWSTMGHSNCGAFWRQVRRTAATEISSVERVQHFADVHEQEARAMARRLCRVALAASEGRALVDVKARLWEMLMNGLLDMLCKRTSSRSSDEQDDTVEVSEEARCFMAMVEETMELTLTVWDFLPAPARWLLDVNAVGRRLQRLQADRTEFLQRLIEEHKEMEKGGEVTRRTLVRVLLELQKKDPEACTDQLIRSSCISAIEAGALSTSYTIEWVMSLLLNYPHVMKKARDEIDACVGEPKRLLEATDLPKLPYLRCIILETLRLYPVVPLLIPRESSTDCMVSGFHIPKGTMLVVNAFAIHRDPGTWDDPETFLPERFEDGRNQAQAGKMVDLSFGMGRRRCPAENLGMQLAGIALGTMIQCFNWERVGTELVDMAEGSGLTMAKKVPLEAFCRPRASMLHLLSQI</sequence>
<evidence type="ECO:0000256" key="5">
    <source>
        <dbReference type="PIRSR" id="PIRSR602401-1"/>
    </source>
</evidence>
<dbReference type="Pfam" id="PF00067">
    <property type="entry name" value="p450"/>
    <property type="match status" value="1"/>
</dbReference>
<dbReference type="Gene3D" id="1.10.630.10">
    <property type="entry name" value="Cytochrome P450"/>
    <property type="match status" value="1"/>
</dbReference>
<dbReference type="ExpressionAtlas" id="C5WSP5">
    <property type="expression patterns" value="baseline and differential"/>
</dbReference>
<keyword evidence="8" id="KW-1185">Reference proteome</keyword>
<dbReference type="EMBL" id="CM000760">
    <property type="protein sequence ID" value="EER92627.3"/>
    <property type="molecule type" value="Genomic_DNA"/>
</dbReference>
<dbReference type="STRING" id="4558.C5WSP5"/>
<dbReference type="InParanoid" id="C5WSP5"/>
<dbReference type="InterPro" id="IPR017972">
    <property type="entry name" value="Cyt_P450_CS"/>
</dbReference>
<dbReference type="KEGG" id="sbi:8085287"/>
<evidence type="ECO:0000313" key="8">
    <source>
        <dbReference type="Proteomes" id="UP000000768"/>
    </source>
</evidence>
<comment type="cofactor">
    <cofactor evidence="5">
        <name>heme</name>
        <dbReference type="ChEBI" id="CHEBI:30413"/>
    </cofactor>
</comment>
<dbReference type="PRINTS" id="PR00385">
    <property type="entry name" value="P450"/>
</dbReference>
<dbReference type="PROSITE" id="PS00086">
    <property type="entry name" value="CYTOCHROME_P450"/>
    <property type="match status" value="1"/>
</dbReference>
<keyword evidence="6" id="KW-0472">Membrane</keyword>
<proteinExistence type="predicted"/>
<keyword evidence="1 5" id="KW-0349">Heme</keyword>
<reference evidence="8" key="2">
    <citation type="journal article" date="2018" name="Plant J.">
        <title>The Sorghum bicolor reference genome: improved assembly, gene annotations, a transcriptome atlas, and signatures of genome organization.</title>
        <authorList>
            <person name="McCormick R.F."/>
            <person name="Truong S.K."/>
            <person name="Sreedasyam A."/>
            <person name="Jenkins J."/>
            <person name="Shu S."/>
            <person name="Sims D."/>
            <person name="Kennedy M."/>
            <person name="Amirebrahimi M."/>
            <person name="Weers B.D."/>
            <person name="McKinley B."/>
            <person name="Mattison A."/>
            <person name="Morishige D.T."/>
            <person name="Grimwood J."/>
            <person name="Schmutz J."/>
            <person name="Mullet J.E."/>
        </authorList>
    </citation>
    <scope>NUCLEOTIDE SEQUENCE [LARGE SCALE GENOMIC DNA]</scope>
    <source>
        <strain evidence="8">cv. BTx623</strain>
    </source>
</reference>
<keyword evidence="6" id="KW-0812">Transmembrane</keyword>
<feature type="transmembrane region" description="Helical" evidence="6">
    <location>
        <begin position="181"/>
        <end position="205"/>
    </location>
</feature>
<dbReference type="PANTHER" id="PTHR47947">
    <property type="entry name" value="CYTOCHROME P450 82C3-RELATED"/>
    <property type="match status" value="1"/>
</dbReference>
<dbReference type="GO" id="GO:0016705">
    <property type="term" value="F:oxidoreductase activity, acting on paired donors, with incorporation or reduction of molecular oxygen"/>
    <property type="evidence" value="ECO:0007669"/>
    <property type="project" value="InterPro"/>
</dbReference>
<keyword evidence="3" id="KW-0560">Oxidoreductase</keyword>
<dbReference type="PRINTS" id="PR00463">
    <property type="entry name" value="EP450I"/>
</dbReference>
<dbReference type="PANTHER" id="PTHR47947:SF9">
    <property type="entry name" value="CYTOCHROME P450 CYP81L6"/>
    <property type="match status" value="1"/>
</dbReference>
<dbReference type="HOGENOM" id="CLU_020448_0_0_1"/>
<dbReference type="GO" id="GO:0020037">
    <property type="term" value="F:heme binding"/>
    <property type="evidence" value="ECO:0007669"/>
    <property type="project" value="InterPro"/>
</dbReference>